<keyword evidence="4" id="KW-0539">Nucleus</keyword>
<dbReference type="InterPro" id="IPR036864">
    <property type="entry name" value="Zn2-C6_fun-type_DNA-bd_sf"/>
</dbReference>
<organism evidence="6 7">
    <name type="scientific">Cladophialophora immunda</name>
    <dbReference type="NCBI Taxonomy" id="569365"/>
    <lineage>
        <taxon>Eukaryota</taxon>
        <taxon>Fungi</taxon>
        <taxon>Dikarya</taxon>
        <taxon>Ascomycota</taxon>
        <taxon>Pezizomycotina</taxon>
        <taxon>Eurotiomycetes</taxon>
        <taxon>Chaetothyriomycetidae</taxon>
        <taxon>Chaetothyriales</taxon>
        <taxon>Herpotrichiellaceae</taxon>
        <taxon>Cladophialophora</taxon>
    </lineage>
</organism>
<reference evidence="6 7" key="1">
    <citation type="submission" date="2015-01" db="EMBL/GenBank/DDBJ databases">
        <title>The Genome Sequence of Cladophialophora immunda CBS83496.</title>
        <authorList>
            <consortium name="The Broad Institute Genomics Platform"/>
            <person name="Cuomo C."/>
            <person name="de Hoog S."/>
            <person name="Gorbushina A."/>
            <person name="Stielow B."/>
            <person name="Teixiera M."/>
            <person name="Abouelleil A."/>
            <person name="Chapman S.B."/>
            <person name="Priest M."/>
            <person name="Young S.K."/>
            <person name="Wortman J."/>
            <person name="Nusbaum C."/>
            <person name="Birren B."/>
        </authorList>
    </citation>
    <scope>NUCLEOTIDE SEQUENCE [LARGE SCALE GENOMIC DNA]</scope>
    <source>
        <strain evidence="6 7">CBS 83496</strain>
    </source>
</reference>
<dbReference type="VEuPathDB" id="FungiDB:PV07_03159"/>
<dbReference type="CDD" id="cd00067">
    <property type="entry name" value="GAL4"/>
    <property type="match status" value="1"/>
</dbReference>
<evidence type="ECO:0000256" key="3">
    <source>
        <dbReference type="ARBA" id="ARBA00023163"/>
    </source>
</evidence>
<feature type="domain" description="Zn(2)-C6 fungal-type" evidence="5">
    <location>
        <begin position="13"/>
        <end position="43"/>
    </location>
</feature>
<keyword evidence="1" id="KW-0805">Transcription regulation</keyword>
<dbReference type="OrthoDB" id="5295362at2759"/>
<evidence type="ECO:0000313" key="7">
    <source>
        <dbReference type="Proteomes" id="UP000054466"/>
    </source>
</evidence>
<dbReference type="AlphaFoldDB" id="A0A0D2D759"/>
<accession>A0A0D2D759</accession>
<dbReference type="PANTHER" id="PTHR47784">
    <property type="entry name" value="STEROL UPTAKE CONTROL PROTEIN 2"/>
    <property type="match status" value="1"/>
</dbReference>
<dbReference type="PANTHER" id="PTHR47784:SF10">
    <property type="entry name" value="TRANSCRIPTION FACTOR, PUTATIVE (AFU_ORTHOLOGUE AFUA_6G14150)-RELATED"/>
    <property type="match status" value="1"/>
</dbReference>
<dbReference type="InterPro" id="IPR053157">
    <property type="entry name" value="Sterol_Uptake_Regulator"/>
</dbReference>
<keyword evidence="7" id="KW-1185">Reference proteome</keyword>
<proteinExistence type="predicted"/>
<keyword evidence="3" id="KW-0804">Transcription</keyword>
<dbReference type="RefSeq" id="XP_016251730.1">
    <property type="nucleotide sequence ID" value="XM_016389828.1"/>
</dbReference>
<dbReference type="SUPFAM" id="SSF57701">
    <property type="entry name" value="Zn2/Cys6 DNA-binding domain"/>
    <property type="match status" value="1"/>
</dbReference>
<sequence length="395" mass="44174">MATKRPHNKSRNGCMQCKKRHVKCDEVGPPCANCSVRQIPCQYAKSAAHSERMIRKCNSSEVVAEVPPSSIDRPWPAARDLAVEASDQSRRLKELELMQQWCTRTCYSFTPKNADVFRESVVKEAVKHVYLMEAILAFTSVQMASETSDPVSMASYVRGALQHHSKAISALRHRLRHLPPSETGAIFACSILTMACTITFPLLPDGAQDPTAAATESVLQLFNYIKGIASIVEINHRGLQDGPFHTIFEAPWDPCPVTGADRDLLVQHLHRANDCFHCGPNSDQHQIYQRAIVEFEKIFTTNRYRVIKWLYDAGDSVLDGLRTRDPVATVIFIQWGTLLGQLEGLWWAQRLGQMLVTELSSHLSSERTVCDEPAPARKAEICCPPECFDLPCKAG</sequence>
<dbReference type="HOGENOM" id="CLU_024934_5_1_1"/>
<dbReference type="STRING" id="569365.A0A0D2D759"/>
<evidence type="ECO:0000256" key="1">
    <source>
        <dbReference type="ARBA" id="ARBA00023015"/>
    </source>
</evidence>
<dbReference type="PROSITE" id="PS00463">
    <property type="entry name" value="ZN2_CY6_FUNGAL_1"/>
    <property type="match status" value="1"/>
</dbReference>
<name>A0A0D2D759_9EURO</name>
<dbReference type="Pfam" id="PF00172">
    <property type="entry name" value="Zn_clus"/>
    <property type="match status" value="1"/>
</dbReference>
<dbReference type="PROSITE" id="PS50048">
    <property type="entry name" value="ZN2_CY6_FUNGAL_2"/>
    <property type="match status" value="1"/>
</dbReference>
<dbReference type="SMART" id="SM00066">
    <property type="entry name" value="GAL4"/>
    <property type="match status" value="1"/>
</dbReference>
<evidence type="ECO:0000259" key="5">
    <source>
        <dbReference type="PROSITE" id="PS50048"/>
    </source>
</evidence>
<dbReference type="GO" id="GO:0008270">
    <property type="term" value="F:zinc ion binding"/>
    <property type="evidence" value="ECO:0007669"/>
    <property type="project" value="InterPro"/>
</dbReference>
<evidence type="ECO:0000313" key="6">
    <source>
        <dbReference type="EMBL" id="KIW31514.1"/>
    </source>
</evidence>
<dbReference type="GO" id="GO:0003677">
    <property type="term" value="F:DNA binding"/>
    <property type="evidence" value="ECO:0007669"/>
    <property type="project" value="UniProtKB-KW"/>
</dbReference>
<evidence type="ECO:0000256" key="2">
    <source>
        <dbReference type="ARBA" id="ARBA00023125"/>
    </source>
</evidence>
<dbReference type="EMBL" id="KN847041">
    <property type="protein sequence ID" value="KIW31514.1"/>
    <property type="molecule type" value="Genomic_DNA"/>
</dbReference>
<dbReference type="Proteomes" id="UP000054466">
    <property type="component" value="Unassembled WGS sequence"/>
</dbReference>
<dbReference type="GeneID" id="27342353"/>
<protein>
    <recommendedName>
        <fullName evidence="5">Zn(2)-C6 fungal-type domain-containing protein</fullName>
    </recommendedName>
</protein>
<gene>
    <name evidence="6" type="ORF">PV07_03159</name>
</gene>
<keyword evidence="2" id="KW-0238">DNA-binding</keyword>
<dbReference type="GO" id="GO:0001228">
    <property type="term" value="F:DNA-binding transcription activator activity, RNA polymerase II-specific"/>
    <property type="evidence" value="ECO:0007669"/>
    <property type="project" value="TreeGrafter"/>
</dbReference>
<evidence type="ECO:0000256" key="4">
    <source>
        <dbReference type="ARBA" id="ARBA00023242"/>
    </source>
</evidence>
<dbReference type="Gene3D" id="4.10.240.10">
    <property type="entry name" value="Zn(2)-C6 fungal-type DNA-binding domain"/>
    <property type="match status" value="1"/>
</dbReference>
<dbReference type="InterPro" id="IPR001138">
    <property type="entry name" value="Zn2Cys6_DnaBD"/>
</dbReference>